<dbReference type="Proteomes" id="UP000824120">
    <property type="component" value="Chromosome 4"/>
</dbReference>
<gene>
    <name evidence="1" type="ORF">H5410_022843</name>
</gene>
<protein>
    <submittedName>
        <fullName evidence="1">Uncharacterized protein</fullName>
    </submittedName>
</protein>
<sequence>MREARLRWFDHMMRRCTHALMWSVEILSMDGFERGRGRSKKYRGEVIRHDMTQLWLTIDMTITTKKIVNTDLKISDLQRSIFTRSRFYAK</sequence>
<organism evidence="1 2">
    <name type="scientific">Solanum commersonii</name>
    <name type="common">Commerson's wild potato</name>
    <name type="synonym">Commerson's nightshade</name>
    <dbReference type="NCBI Taxonomy" id="4109"/>
    <lineage>
        <taxon>Eukaryota</taxon>
        <taxon>Viridiplantae</taxon>
        <taxon>Streptophyta</taxon>
        <taxon>Embryophyta</taxon>
        <taxon>Tracheophyta</taxon>
        <taxon>Spermatophyta</taxon>
        <taxon>Magnoliopsida</taxon>
        <taxon>eudicotyledons</taxon>
        <taxon>Gunneridae</taxon>
        <taxon>Pentapetalae</taxon>
        <taxon>asterids</taxon>
        <taxon>lamiids</taxon>
        <taxon>Solanales</taxon>
        <taxon>Solanaceae</taxon>
        <taxon>Solanoideae</taxon>
        <taxon>Solaneae</taxon>
        <taxon>Solanum</taxon>
    </lineage>
</organism>
<evidence type="ECO:0000313" key="2">
    <source>
        <dbReference type="Proteomes" id="UP000824120"/>
    </source>
</evidence>
<dbReference type="PANTHER" id="PTHR46238">
    <property type="entry name" value="REVERSE TRANSCRIPTASE DOMAIN-CONTAINING PROTEIN"/>
    <property type="match status" value="1"/>
</dbReference>
<reference evidence="1 2" key="1">
    <citation type="submission" date="2020-09" db="EMBL/GenBank/DDBJ databases">
        <title>De no assembly of potato wild relative species, Solanum commersonii.</title>
        <authorList>
            <person name="Cho K."/>
        </authorList>
    </citation>
    <scope>NUCLEOTIDE SEQUENCE [LARGE SCALE GENOMIC DNA]</scope>
    <source>
        <strain evidence="1">LZ3.2</strain>
        <tissue evidence="1">Leaf</tissue>
    </source>
</reference>
<evidence type="ECO:0000313" key="1">
    <source>
        <dbReference type="EMBL" id="KAG5611562.1"/>
    </source>
</evidence>
<dbReference type="PANTHER" id="PTHR46238:SF8">
    <property type="entry name" value="ENDONUCLEASE_EXONUCLEASE_PHOSPHATASE DOMAIN-CONTAINING PROTEIN"/>
    <property type="match status" value="1"/>
</dbReference>
<keyword evidence="2" id="KW-1185">Reference proteome</keyword>
<proteinExistence type="predicted"/>
<dbReference type="OrthoDB" id="1302702at2759"/>
<dbReference type="AlphaFoldDB" id="A0A9J5ZFW3"/>
<dbReference type="EMBL" id="JACXVP010000004">
    <property type="protein sequence ID" value="KAG5611562.1"/>
    <property type="molecule type" value="Genomic_DNA"/>
</dbReference>
<accession>A0A9J5ZFW3</accession>
<name>A0A9J5ZFW3_SOLCO</name>
<comment type="caution">
    <text evidence="1">The sequence shown here is derived from an EMBL/GenBank/DDBJ whole genome shotgun (WGS) entry which is preliminary data.</text>
</comment>